<dbReference type="STRING" id="743719.PaelaDRAFT_2412"/>
<dbReference type="PANTHER" id="PTHR34700">
    <property type="entry name" value="POTASSIUM BINDING PROTEIN KBP"/>
    <property type="match status" value="1"/>
</dbReference>
<dbReference type="PATRIC" id="fig|743719.3.peg.2434"/>
<dbReference type="EMBL" id="AGIP01000004">
    <property type="protein sequence ID" value="EHB65270.1"/>
    <property type="molecule type" value="Genomic_DNA"/>
</dbReference>
<dbReference type="RefSeq" id="WP_007129584.1">
    <property type="nucleotide sequence ID" value="NZ_AGIP01000004.1"/>
</dbReference>
<dbReference type="SUPFAM" id="SSF54106">
    <property type="entry name" value="LysM domain"/>
    <property type="match status" value="1"/>
</dbReference>
<dbReference type="SMART" id="SM00257">
    <property type="entry name" value="LysM"/>
    <property type="match status" value="1"/>
</dbReference>
<evidence type="ECO:0000313" key="4">
    <source>
        <dbReference type="Proteomes" id="UP000003891"/>
    </source>
</evidence>
<protein>
    <submittedName>
        <fullName evidence="3">Peptidoglycan-binding lysin domain protein</fullName>
    </submittedName>
</protein>
<proteinExistence type="predicted"/>
<dbReference type="AlphaFoldDB" id="G4HEK1"/>
<dbReference type="InterPro" id="IPR036779">
    <property type="entry name" value="LysM_dom_sf"/>
</dbReference>
<gene>
    <name evidence="3" type="ORF">PaelaDRAFT_2412</name>
</gene>
<evidence type="ECO:0000259" key="2">
    <source>
        <dbReference type="PROSITE" id="PS51782"/>
    </source>
</evidence>
<dbReference type="PROSITE" id="PS51782">
    <property type="entry name" value="LYSM"/>
    <property type="match status" value="1"/>
</dbReference>
<name>G4HEK1_9BACL</name>
<dbReference type="PANTHER" id="PTHR34700:SF4">
    <property type="entry name" value="PHAGE-LIKE ELEMENT PBSX PROTEIN XKDP"/>
    <property type="match status" value="1"/>
</dbReference>
<feature type="region of interest" description="Disordered" evidence="1">
    <location>
        <begin position="155"/>
        <end position="176"/>
    </location>
</feature>
<accession>G4HEK1</accession>
<evidence type="ECO:0000313" key="3">
    <source>
        <dbReference type="EMBL" id="EHB65270.1"/>
    </source>
</evidence>
<dbReference type="InterPro" id="IPR018392">
    <property type="entry name" value="LysM"/>
</dbReference>
<dbReference type="OrthoDB" id="9800780at2"/>
<organism evidence="3 4">
    <name type="scientific">Paenibacillus lactis 154</name>
    <dbReference type="NCBI Taxonomy" id="743719"/>
    <lineage>
        <taxon>Bacteria</taxon>
        <taxon>Bacillati</taxon>
        <taxon>Bacillota</taxon>
        <taxon>Bacilli</taxon>
        <taxon>Bacillales</taxon>
        <taxon>Paenibacillaceae</taxon>
        <taxon>Paenibacillus</taxon>
    </lineage>
</organism>
<dbReference type="eggNOG" id="COG1652">
    <property type="taxonomic scope" value="Bacteria"/>
</dbReference>
<sequence length="226" mass="24992">MADYSIELSFNNREVAFEIPVLPEEIEIEGEGEGEEHNVAGLGWINAIDAPKLKEITFSGVFPADLSRAIQSPGFDSPADYIMRIEDWMNKKKPIRFIYISHGLKINIAASIEEFSYKEVGGAPGDFEYTLSLKEYAFYSAKKVTIAKTKAAAGGKKKQAAAKKPDRPDERAKPKTVKVKSGDSLWTIAKTYLGDGSRYKELMKLNNITEAQAKKLKVGTVIKLPG</sequence>
<evidence type="ECO:0000256" key="1">
    <source>
        <dbReference type="SAM" id="MobiDB-lite"/>
    </source>
</evidence>
<dbReference type="Proteomes" id="UP000003891">
    <property type="component" value="Unassembled WGS sequence"/>
</dbReference>
<dbReference type="InterPro" id="IPR052196">
    <property type="entry name" value="Bact_Kbp"/>
</dbReference>
<feature type="compositionally biased region" description="Basic and acidic residues" evidence="1">
    <location>
        <begin position="163"/>
        <end position="173"/>
    </location>
</feature>
<dbReference type="Pfam" id="PF01476">
    <property type="entry name" value="LysM"/>
    <property type="match status" value="1"/>
</dbReference>
<feature type="domain" description="LysM" evidence="2">
    <location>
        <begin position="175"/>
        <end position="224"/>
    </location>
</feature>
<reference evidence="3 4" key="1">
    <citation type="submission" date="2011-09" db="EMBL/GenBank/DDBJ databases">
        <title>The draft genome of Paenibacillus lactis 154.</title>
        <authorList>
            <consortium name="US DOE Joint Genome Institute (JGI-PGF)"/>
            <person name="Lucas S."/>
            <person name="Han J."/>
            <person name="Lapidus A."/>
            <person name="Cheng J.-F."/>
            <person name="Goodwin L."/>
            <person name="Pitluck S."/>
            <person name="Peters L."/>
            <person name="Land M.L."/>
            <person name="Hauser L."/>
            <person name="Siebers A."/>
            <person name="Thelen M."/>
            <person name="Hugenholtz P."/>
            <person name="Allgaier M."/>
            <person name="Woyke T.J."/>
        </authorList>
    </citation>
    <scope>NUCLEOTIDE SEQUENCE [LARGE SCALE GENOMIC DNA]</scope>
    <source>
        <strain evidence="3 4">154</strain>
    </source>
</reference>
<dbReference type="CDD" id="cd00118">
    <property type="entry name" value="LysM"/>
    <property type="match status" value="1"/>
</dbReference>
<dbReference type="Gene3D" id="3.10.350.10">
    <property type="entry name" value="LysM domain"/>
    <property type="match status" value="1"/>
</dbReference>